<comment type="caution">
    <text evidence="2">The sequence shown here is derived from an EMBL/GenBank/DDBJ whole genome shotgun (WGS) entry which is preliminary data.</text>
</comment>
<dbReference type="Proteomes" id="UP000240410">
    <property type="component" value="Unassembled WGS sequence"/>
</dbReference>
<reference evidence="2 3" key="1">
    <citation type="submission" date="2018-03" db="EMBL/GenBank/DDBJ databases">
        <title>Whole genome sequencing of Histamine producing bacteria.</title>
        <authorList>
            <person name="Butler K."/>
        </authorList>
    </citation>
    <scope>NUCLEOTIDE SEQUENCE [LARGE SCALE GENOMIC DNA]</scope>
    <source>
        <strain evidence="2 3">ATCC 33979</strain>
    </source>
</reference>
<name>A0A2T3M7K3_PHOLE</name>
<evidence type="ECO:0000313" key="2">
    <source>
        <dbReference type="EMBL" id="PSV88242.1"/>
    </source>
</evidence>
<dbReference type="OrthoDB" id="5651797at2"/>
<evidence type="ECO:0000256" key="1">
    <source>
        <dbReference type="SAM" id="SignalP"/>
    </source>
</evidence>
<dbReference type="AlphaFoldDB" id="A0A2T3M7K3"/>
<dbReference type="RefSeq" id="WP_045070346.1">
    <property type="nucleotide sequence ID" value="NZ_JZSL01000025.1"/>
</dbReference>
<gene>
    <name evidence="2" type="primary">traF</name>
    <name evidence="2" type="ORF">CTM89_14795</name>
</gene>
<feature type="chain" id="PRO_5015685047" evidence="1">
    <location>
        <begin position="20"/>
        <end position="259"/>
    </location>
</feature>
<dbReference type="NCBIfam" id="TIGR02739">
    <property type="entry name" value="TraF"/>
    <property type="match status" value="1"/>
</dbReference>
<proteinExistence type="predicted"/>
<protein>
    <submittedName>
        <fullName evidence="2">Type-F conjugative transfer system pilin assembly protein TraF</fullName>
    </submittedName>
</protein>
<evidence type="ECO:0000313" key="3">
    <source>
        <dbReference type="Proteomes" id="UP000240410"/>
    </source>
</evidence>
<dbReference type="InterPro" id="IPR014110">
    <property type="entry name" value="TraF"/>
</dbReference>
<dbReference type="Pfam" id="PF13728">
    <property type="entry name" value="TraF"/>
    <property type="match status" value="1"/>
</dbReference>
<organism evidence="2 3">
    <name type="scientific">Photobacterium leiognathi</name>
    <dbReference type="NCBI Taxonomy" id="553611"/>
    <lineage>
        <taxon>Bacteria</taxon>
        <taxon>Pseudomonadati</taxon>
        <taxon>Pseudomonadota</taxon>
        <taxon>Gammaproteobacteria</taxon>
        <taxon>Vibrionales</taxon>
        <taxon>Vibrionaceae</taxon>
        <taxon>Photobacterium</taxon>
    </lineage>
</organism>
<sequence length="259" mass="28536">MNRLALFISLVLVSSTAGANPHAQGWRWYNEFKPPPEPPSTPRPALPQGAIVITQSPPTPRGLTATEQMDGFQRYMKEVQTQAVITPTLDKVLAFMRLNQFIDGKTTDFGMMWKQALLADPTLSYTVRHPTQSLAKQTQNAALIARRTAAVKALAGQGYGLFFVYNGKEVLNQQLAPSLQSFAHQYGIGLLGITLDNTLIKTIEHNRVNDGKLKVAAQPALLLVNPNTGHIKPLAYGFISQEELLGRFLNAATHFEPDF</sequence>
<dbReference type="InterPro" id="IPR039555">
    <property type="entry name" value="TraF/TrbB"/>
</dbReference>
<dbReference type="EMBL" id="PYOJ01000019">
    <property type="protein sequence ID" value="PSV88242.1"/>
    <property type="molecule type" value="Genomic_DNA"/>
</dbReference>
<feature type="signal peptide" evidence="1">
    <location>
        <begin position="1"/>
        <end position="19"/>
    </location>
</feature>
<accession>A0A2T3M7K3</accession>
<keyword evidence="1" id="KW-0732">Signal</keyword>